<keyword evidence="1" id="KW-0446">Lipid-binding</keyword>
<dbReference type="InterPro" id="IPR043168">
    <property type="entry name" value="DegV_C"/>
</dbReference>
<dbReference type="Pfam" id="PF02645">
    <property type="entry name" value="DegV"/>
    <property type="match status" value="1"/>
</dbReference>
<dbReference type="EMBL" id="BART01017901">
    <property type="protein sequence ID" value="GAG83404.1"/>
    <property type="molecule type" value="Genomic_DNA"/>
</dbReference>
<evidence type="ECO:0000256" key="1">
    <source>
        <dbReference type="ARBA" id="ARBA00023121"/>
    </source>
</evidence>
<feature type="region of interest" description="Disordered" evidence="2">
    <location>
        <begin position="251"/>
        <end position="271"/>
    </location>
</feature>
<evidence type="ECO:0000313" key="3">
    <source>
        <dbReference type="EMBL" id="GAG83404.1"/>
    </source>
</evidence>
<accession>X1ALI9</accession>
<protein>
    <recommendedName>
        <fullName evidence="4">DegV family protein</fullName>
    </recommendedName>
</protein>
<comment type="caution">
    <text evidence="3">The sequence shown here is derived from an EMBL/GenBank/DDBJ whole genome shotgun (WGS) entry which is preliminary data.</text>
</comment>
<dbReference type="PANTHER" id="PTHR33434">
    <property type="entry name" value="DEGV DOMAIN-CONTAINING PROTEIN DR_1986-RELATED"/>
    <property type="match status" value="1"/>
</dbReference>
<gene>
    <name evidence="3" type="ORF">S01H4_33918</name>
</gene>
<dbReference type="Gene3D" id="3.30.1180.10">
    <property type="match status" value="1"/>
</dbReference>
<dbReference type="SUPFAM" id="SSF82549">
    <property type="entry name" value="DAK1/DegV-like"/>
    <property type="match status" value="1"/>
</dbReference>
<dbReference type="Gene3D" id="3.40.50.10170">
    <property type="match status" value="1"/>
</dbReference>
<sequence>DEVYRDGVDIDSDEFYHKLMTSPIHPSTAAPSPGDFAKVYEEVAQETGEIVSIHITSRHSAVCDAALAGKEIAERKGRRIEVIDSKGVTMWQGLVAIAAAKAAEAGYSLQQVVNEAHKTISQLRALALLDTVKYIVRGGRLGKTLSAIESKLNVKLLITLRDGEIRPVKLARTRSKGIGRLREFISSALHIEDLAIVYSTTPDDAQTLAEYAGSLFPNIVPQIVRLGPALGVHTGPGSLIVALREKVSGIRQDAGEGEPKATQGEPSRKRVSLPSLHMPKLRFSCPRLFA</sequence>
<organism evidence="3">
    <name type="scientific">marine sediment metagenome</name>
    <dbReference type="NCBI Taxonomy" id="412755"/>
    <lineage>
        <taxon>unclassified sequences</taxon>
        <taxon>metagenomes</taxon>
        <taxon>ecological metagenomes</taxon>
    </lineage>
</organism>
<evidence type="ECO:0008006" key="4">
    <source>
        <dbReference type="Google" id="ProtNLM"/>
    </source>
</evidence>
<feature type="non-terminal residue" evidence="3">
    <location>
        <position position="1"/>
    </location>
</feature>
<proteinExistence type="predicted"/>
<dbReference type="AlphaFoldDB" id="X1ALI9"/>
<dbReference type="InterPro" id="IPR050270">
    <property type="entry name" value="DegV_domain_contain"/>
</dbReference>
<dbReference type="InterPro" id="IPR003797">
    <property type="entry name" value="DegV"/>
</dbReference>
<name>X1ALI9_9ZZZZ</name>
<evidence type="ECO:0000256" key="2">
    <source>
        <dbReference type="SAM" id="MobiDB-lite"/>
    </source>
</evidence>
<dbReference type="PANTHER" id="PTHR33434:SF2">
    <property type="entry name" value="FATTY ACID-BINDING PROTEIN TM_1468"/>
    <property type="match status" value="1"/>
</dbReference>
<reference evidence="3" key="1">
    <citation type="journal article" date="2014" name="Front. Microbiol.">
        <title>High frequency of phylogenetically diverse reductive dehalogenase-homologous genes in deep subseafloor sedimentary metagenomes.</title>
        <authorList>
            <person name="Kawai M."/>
            <person name="Futagami T."/>
            <person name="Toyoda A."/>
            <person name="Takaki Y."/>
            <person name="Nishi S."/>
            <person name="Hori S."/>
            <person name="Arai W."/>
            <person name="Tsubouchi T."/>
            <person name="Morono Y."/>
            <person name="Uchiyama I."/>
            <person name="Ito T."/>
            <person name="Fujiyama A."/>
            <person name="Inagaki F."/>
            <person name="Takami H."/>
        </authorList>
    </citation>
    <scope>NUCLEOTIDE SEQUENCE</scope>
    <source>
        <strain evidence="3">Expedition CK06-06</strain>
    </source>
</reference>
<dbReference type="GO" id="GO:0008289">
    <property type="term" value="F:lipid binding"/>
    <property type="evidence" value="ECO:0007669"/>
    <property type="project" value="UniProtKB-KW"/>
</dbReference>
<dbReference type="NCBIfam" id="TIGR00762">
    <property type="entry name" value="DegV"/>
    <property type="match status" value="1"/>
</dbReference>
<dbReference type="PROSITE" id="PS51482">
    <property type="entry name" value="DEGV"/>
    <property type="match status" value="1"/>
</dbReference>